<reference evidence="2 3" key="1">
    <citation type="submission" date="2024-09" db="EMBL/GenBank/DDBJ databases">
        <authorList>
            <person name="Lee S.D."/>
        </authorList>
    </citation>
    <scope>NUCLEOTIDE SEQUENCE [LARGE SCALE GENOMIC DNA]</scope>
    <source>
        <strain evidence="2 3">N1-5</strain>
    </source>
</reference>
<name>A0ABV6UPI8_9ACTN</name>
<protein>
    <submittedName>
        <fullName evidence="2">VOC family protein</fullName>
    </submittedName>
</protein>
<dbReference type="InterPro" id="IPR050383">
    <property type="entry name" value="GlyoxalaseI/FosfomycinResist"/>
</dbReference>
<sequence length="118" mass="12350">MKVAAIHHVSVIVSDLDEALDFYTRVLGLSVRTDRPDSIGPGAWLDAGGQQVHLLPGDPPSARGQHFAVLVDDLDATVAELRAVGLRVSDPVPVGSARQAFLADPAGNAIELHEAATP</sequence>
<organism evidence="2 3">
    <name type="scientific">Streptacidiphilus cavernicola</name>
    <dbReference type="NCBI Taxonomy" id="3342716"/>
    <lineage>
        <taxon>Bacteria</taxon>
        <taxon>Bacillati</taxon>
        <taxon>Actinomycetota</taxon>
        <taxon>Actinomycetes</taxon>
        <taxon>Kitasatosporales</taxon>
        <taxon>Streptomycetaceae</taxon>
        <taxon>Streptacidiphilus</taxon>
    </lineage>
</organism>
<feature type="domain" description="VOC" evidence="1">
    <location>
        <begin position="5"/>
        <end position="115"/>
    </location>
</feature>
<dbReference type="RefSeq" id="WP_037595499.1">
    <property type="nucleotide sequence ID" value="NZ_JBHEZZ010000010.1"/>
</dbReference>
<dbReference type="PANTHER" id="PTHR21366">
    <property type="entry name" value="GLYOXALASE FAMILY PROTEIN"/>
    <property type="match status" value="1"/>
</dbReference>
<dbReference type="EMBL" id="JBHEZZ010000010">
    <property type="protein sequence ID" value="MFC1403383.1"/>
    <property type="molecule type" value="Genomic_DNA"/>
</dbReference>
<dbReference type="Gene3D" id="3.10.180.10">
    <property type="entry name" value="2,3-Dihydroxybiphenyl 1,2-Dioxygenase, domain 1"/>
    <property type="match status" value="1"/>
</dbReference>
<dbReference type="Pfam" id="PF00903">
    <property type="entry name" value="Glyoxalase"/>
    <property type="match status" value="1"/>
</dbReference>
<comment type="caution">
    <text evidence="2">The sequence shown here is derived from an EMBL/GenBank/DDBJ whole genome shotgun (WGS) entry which is preliminary data.</text>
</comment>
<dbReference type="Proteomes" id="UP001592528">
    <property type="component" value="Unassembled WGS sequence"/>
</dbReference>
<evidence type="ECO:0000313" key="2">
    <source>
        <dbReference type="EMBL" id="MFC1403383.1"/>
    </source>
</evidence>
<keyword evidence="3" id="KW-1185">Reference proteome</keyword>
<accession>A0ABV6UPI8</accession>
<dbReference type="PROSITE" id="PS51819">
    <property type="entry name" value="VOC"/>
    <property type="match status" value="1"/>
</dbReference>
<gene>
    <name evidence="2" type="ORF">ACEZDJ_19020</name>
</gene>
<dbReference type="InterPro" id="IPR029068">
    <property type="entry name" value="Glyas_Bleomycin-R_OHBP_Dase"/>
</dbReference>
<dbReference type="PANTHER" id="PTHR21366:SF22">
    <property type="entry name" value="VOC DOMAIN-CONTAINING PROTEIN"/>
    <property type="match status" value="1"/>
</dbReference>
<dbReference type="SUPFAM" id="SSF54593">
    <property type="entry name" value="Glyoxalase/Bleomycin resistance protein/Dihydroxybiphenyl dioxygenase"/>
    <property type="match status" value="1"/>
</dbReference>
<dbReference type="InterPro" id="IPR004360">
    <property type="entry name" value="Glyas_Fos-R_dOase_dom"/>
</dbReference>
<evidence type="ECO:0000313" key="3">
    <source>
        <dbReference type="Proteomes" id="UP001592528"/>
    </source>
</evidence>
<dbReference type="InterPro" id="IPR037523">
    <property type="entry name" value="VOC_core"/>
</dbReference>
<proteinExistence type="predicted"/>
<evidence type="ECO:0000259" key="1">
    <source>
        <dbReference type="PROSITE" id="PS51819"/>
    </source>
</evidence>